<reference evidence="2" key="1">
    <citation type="submission" date="2020-12" db="EMBL/GenBank/DDBJ databases">
        <title>Bacterial taxonomy.</title>
        <authorList>
            <person name="Pan X."/>
        </authorList>
    </citation>
    <scope>NUCLEOTIDE SEQUENCE</scope>
    <source>
        <strain evidence="2">M0105</strain>
    </source>
</reference>
<keyword evidence="3" id="KW-1185">Reference proteome</keyword>
<protein>
    <submittedName>
        <fullName evidence="2">Uncharacterized protein</fullName>
    </submittedName>
</protein>
<organism evidence="2 3">
    <name type="scientific">Thermohalobaculum xanthum</name>
    <dbReference type="NCBI Taxonomy" id="2753746"/>
    <lineage>
        <taxon>Bacteria</taxon>
        <taxon>Pseudomonadati</taxon>
        <taxon>Pseudomonadota</taxon>
        <taxon>Alphaproteobacteria</taxon>
        <taxon>Rhodobacterales</taxon>
        <taxon>Paracoccaceae</taxon>
        <taxon>Thermohalobaculum</taxon>
    </lineage>
</organism>
<dbReference type="Proteomes" id="UP000655420">
    <property type="component" value="Unassembled WGS sequence"/>
</dbReference>
<evidence type="ECO:0000313" key="3">
    <source>
        <dbReference type="Proteomes" id="UP000655420"/>
    </source>
</evidence>
<sequence>MRQGMESNPIWTTKRLSEDEKKALRRGTGVRVITANEAAVMLQMAEGLLKPEGEEYSSVGARVRDIQDAWRKGKPTPRPKFSGRDA</sequence>
<evidence type="ECO:0000313" key="2">
    <source>
        <dbReference type="EMBL" id="MBK0399511.1"/>
    </source>
</evidence>
<dbReference type="AlphaFoldDB" id="A0A8J7SEI0"/>
<name>A0A8J7SEI0_9RHOB</name>
<feature type="region of interest" description="Disordered" evidence="1">
    <location>
        <begin position="67"/>
        <end position="86"/>
    </location>
</feature>
<evidence type="ECO:0000256" key="1">
    <source>
        <dbReference type="SAM" id="MobiDB-lite"/>
    </source>
</evidence>
<dbReference type="RefSeq" id="WP_200609721.1">
    <property type="nucleotide sequence ID" value="NZ_JAEHHL010000006.1"/>
</dbReference>
<proteinExistence type="predicted"/>
<comment type="caution">
    <text evidence="2">The sequence shown here is derived from an EMBL/GenBank/DDBJ whole genome shotgun (WGS) entry which is preliminary data.</text>
</comment>
<accession>A0A8J7SEI0</accession>
<gene>
    <name evidence="2" type="ORF">H0I76_09935</name>
</gene>
<dbReference type="EMBL" id="JAEHHL010000006">
    <property type="protein sequence ID" value="MBK0399511.1"/>
    <property type="molecule type" value="Genomic_DNA"/>
</dbReference>